<proteinExistence type="predicted"/>
<gene>
    <name evidence="1" type="ORF">G5V65_01100</name>
</gene>
<accession>A0A6M1TQZ3</accession>
<dbReference type="AlphaFoldDB" id="A0A6M1TQZ3"/>
<sequence>MDYETLPAPDFGHSLRAVTVNLLVRDVAAEIAFLTAVFGLTAHRASRDFAILLHAGQPIQLHADHTYAAHPLLSLLPETPPRGAGIELRLHEADPDQAVAAAAAFPQATILQPATDKPAHGLREAVILCPDGYAWVPSRRI</sequence>
<dbReference type="InterPro" id="IPR029068">
    <property type="entry name" value="Glyas_Bleomycin-R_OHBP_Dase"/>
</dbReference>
<organism evidence="1 2">
    <name type="scientific">Paragemmobacter kunshanensis</name>
    <dbReference type="NCBI Taxonomy" id="2583234"/>
    <lineage>
        <taxon>Bacteria</taxon>
        <taxon>Pseudomonadati</taxon>
        <taxon>Pseudomonadota</taxon>
        <taxon>Alphaproteobacteria</taxon>
        <taxon>Rhodobacterales</taxon>
        <taxon>Paracoccaceae</taxon>
        <taxon>Paragemmobacter</taxon>
    </lineage>
</organism>
<dbReference type="Proteomes" id="UP000474758">
    <property type="component" value="Unassembled WGS sequence"/>
</dbReference>
<reference evidence="1 2" key="1">
    <citation type="submission" date="2020-02" db="EMBL/GenBank/DDBJ databases">
        <title>Rhodobacter translucens sp. nov., a novel bacterium isolated from activated sludge.</title>
        <authorList>
            <person name="Liu J."/>
        </authorList>
    </citation>
    <scope>NUCLEOTIDE SEQUENCE [LARGE SCALE GENOMIC DNA]</scope>
    <source>
        <strain evidence="1 2">HX-7-19</strain>
    </source>
</reference>
<dbReference type="SUPFAM" id="SSF54593">
    <property type="entry name" value="Glyoxalase/Bleomycin resistance protein/Dihydroxybiphenyl dioxygenase"/>
    <property type="match status" value="1"/>
</dbReference>
<name>A0A6M1TQZ3_9RHOB</name>
<evidence type="ECO:0000313" key="1">
    <source>
        <dbReference type="EMBL" id="NGQ89476.1"/>
    </source>
</evidence>
<dbReference type="EMBL" id="JAALFE010000001">
    <property type="protein sequence ID" value="NGQ89476.1"/>
    <property type="molecule type" value="Genomic_DNA"/>
</dbReference>
<keyword evidence="2" id="KW-1185">Reference proteome</keyword>
<dbReference type="RefSeq" id="WP_165046573.1">
    <property type="nucleotide sequence ID" value="NZ_JAALFE010000001.1"/>
</dbReference>
<protein>
    <submittedName>
        <fullName evidence="1">Glyoxalase</fullName>
    </submittedName>
</protein>
<comment type="caution">
    <text evidence="1">The sequence shown here is derived from an EMBL/GenBank/DDBJ whole genome shotgun (WGS) entry which is preliminary data.</text>
</comment>
<dbReference type="Gene3D" id="3.10.180.10">
    <property type="entry name" value="2,3-Dihydroxybiphenyl 1,2-Dioxygenase, domain 1"/>
    <property type="match status" value="1"/>
</dbReference>
<evidence type="ECO:0000313" key="2">
    <source>
        <dbReference type="Proteomes" id="UP000474758"/>
    </source>
</evidence>